<protein>
    <submittedName>
        <fullName evidence="2">GNAT family N-acetyltransferase</fullName>
    </submittedName>
</protein>
<reference evidence="2 3" key="1">
    <citation type="submission" date="2020-02" db="EMBL/GenBank/DDBJ databases">
        <title>Acidophilic actinobacteria isolated from forest soil.</title>
        <authorList>
            <person name="Golinska P."/>
        </authorList>
    </citation>
    <scope>NUCLEOTIDE SEQUENCE [LARGE SCALE GENOMIC DNA]</scope>
    <source>
        <strain evidence="2 3">NL8</strain>
    </source>
</reference>
<gene>
    <name evidence="2" type="ORF">KGQ19_47920</name>
</gene>
<evidence type="ECO:0000313" key="3">
    <source>
        <dbReference type="Proteomes" id="UP000730482"/>
    </source>
</evidence>
<organism evidence="2 3">
    <name type="scientific">Catenulispora pinistramenti</name>
    <dbReference type="NCBI Taxonomy" id="2705254"/>
    <lineage>
        <taxon>Bacteria</taxon>
        <taxon>Bacillati</taxon>
        <taxon>Actinomycetota</taxon>
        <taxon>Actinomycetes</taxon>
        <taxon>Catenulisporales</taxon>
        <taxon>Catenulisporaceae</taxon>
        <taxon>Catenulispora</taxon>
    </lineage>
</organism>
<dbReference type="Gene3D" id="3.40.630.30">
    <property type="match status" value="1"/>
</dbReference>
<evidence type="ECO:0000313" key="2">
    <source>
        <dbReference type="EMBL" id="MBS2554609.1"/>
    </source>
</evidence>
<accession>A0ABS5L906</accession>
<dbReference type="SUPFAM" id="SSF55729">
    <property type="entry name" value="Acyl-CoA N-acyltransferases (Nat)"/>
    <property type="match status" value="1"/>
</dbReference>
<proteinExistence type="predicted"/>
<name>A0ABS5L906_9ACTN</name>
<dbReference type="InterPro" id="IPR016181">
    <property type="entry name" value="Acyl_CoA_acyltransferase"/>
</dbReference>
<sequence length="244" mass="26462">MSTVEACEAAQTCWFSCRAAALGGQTWTDGPLHWIREGAEQNLMFPTRIPADAVQSAVEEARETGVQIIGAWLGTEVDASALAAAGFERGWAPSWMAAPVADVGVSDDPRVELQEESNDYSDEYADYAEMLKLTRVRPQHTWYAAAYVEPGKAASRKLAGPRFAGRAWSHLTGETAGVFDMNVWPRFQRRGIGSGLLRAVVAAAAQAGARDAVLNATTEGRLLYETCGFRQIGAGITWWLHLEA</sequence>
<feature type="domain" description="N-acetyltransferase" evidence="1">
    <location>
        <begin position="111"/>
        <end position="244"/>
    </location>
</feature>
<keyword evidence="3" id="KW-1185">Reference proteome</keyword>
<dbReference type="EMBL" id="JAAFYZ010000415">
    <property type="protein sequence ID" value="MBS2554609.1"/>
    <property type="molecule type" value="Genomic_DNA"/>
</dbReference>
<dbReference type="InterPro" id="IPR000182">
    <property type="entry name" value="GNAT_dom"/>
</dbReference>
<dbReference type="Pfam" id="PF13508">
    <property type="entry name" value="Acetyltransf_7"/>
    <property type="match status" value="1"/>
</dbReference>
<evidence type="ECO:0000259" key="1">
    <source>
        <dbReference type="PROSITE" id="PS51186"/>
    </source>
</evidence>
<dbReference type="Proteomes" id="UP000730482">
    <property type="component" value="Unassembled WGS sequence"/>
</dbReference>
<dbReference type="PROSITE" id="PS51186">
    <property type="entry name" value="GNAT"/>
    <property type="match status" value="1"/>
</dbReference>
<comment type="caution">
    <text evidence="2">The sequence shown here is derived from an EMBL/GenBank/DDBJ whole genome shotgun (WGS) entry which is preliminary data.</text>
</comment>